<comment type="similarity">
    <text evidence="1 3">Belongs to the GTP cyclohydrolase I type 2/NIF3 family.</text>
</comment>
<evidence type="ECO:0000313" key="5">
    <source>
        <dbReference type="Proteomes" id="UP001180616"/>
    </source>
</evidence>
<proteinExistence type="inferred from homology"/>
<dbReference type="PANTHER" id="PTHR13799">
    <property type="entry name" value="NGG1 INTERACTING FACTOR 3"/>
    <property type="match status" value="1"/>
</dbReference>
<evidence type="ECO:0000313" key="4">
    <source>
        <dbReference type="EMBL" id="WMW65843.1"/>
    </source>
</evidence>
<dbReference type="SUPFAM" id="SSF102705">
    <property type="entry name" value="NIF3 (NGG1p interacting factor 3)-like"/>
    <property type="match status" value="1"/>
</dbReference>
<sequence>MKRSEIISVIEKTALPASAAQWDRSGIQVAGHDAEATALAVCLDPTPAAVAAALDMGADVILSHHPLSMTPRALDTLDDHHAVASAVLARGAWLYAAHTSLDANPDGPVGWLARELSLAAPEVLEPTLRQERVTRCIVAAATPPPHWAALPGVLAYRVLGSTAVLSCEAAARPAIRAAILEDACGSDAPQDAAPAFLPAEPELPARVFGFGLVGDLPEPLEFTAFVRRLHGLAGRAHCHVSGPASAPTIVGRVGYCTGSGSSLADAAFARGADVFVTGDVKYHTALEARGCLLDVGHFALEEEMMRRFARDLRTALPGLPVHFLPSSDPLRLHLPVPPTGTDGGRVPEHPA</sequence>
<dbReference type="PIRSF" id="PIRSF037489">
    <property type="entry name" value="UCP037489_NIF3_YqfO"/>
    <property type="match status" value="1"/>
</dbReference>
<dbReference type="RefSeq" id="WP_309541791.1">
    <property type="nucleotide sequence ID" value="NZ_CP133659.1"/>
</dbReference>
<dbReference type="InterPro" id="IPR036069">
    <property type="entry name" value="DUF34/NIF3_sf"/>
</dbReference>
<dbReference type="Proteomes" id="UP001180616">
    <property type="component" value="Chromosome"/>
</dbReference>
<dbReference type="Gene3D" id="3.40.1390.30">
    <property type="entry name" value="NIF3 (NGG1p interacting factor 3)-like"/>
    <property type="match status" value="2"/>
</dbReference>
<keyword evidence="5" id="KW-1185">Reference proteome</keyword>
<protein>
    <recommendedName>
        <fullName evidence="3">GTP cyclohydrolase 1 type 2 homolog</fullName>
    </recommendedName>
</protein>
<evidence type="ECO:0000256" key="2">
    <source>
        <dbReference type="ARBA" id="ARBA00022723"/>
    </source>
</evidence>
<evidence type="ECO:0000256" key="1">
    <source>
        <dbReference type="ARBA" id="ARBA00006964"/>
    </source>
</evidence>
<keyword evidence="2 3" id="KW-0479">Metal-binding</keyword>
<dbReference type="InterPro" id="IPR017221">
    <property type="entry name" value="DUF34/NIF3_bac"/>
</dbReference>
<accession>A0ABY9R262</accession>
<organism evidence="4 5">
    <name type="scientific">Nitratidesulfovibrio liaohensis</name>
    <dbReference type="NCBI Taxonomy" id="2604158"/>
    <lineage>
        <taxon>Bacteria</taxon>
        <taxon>Pseudomonadati</taxon>
        <taxon>Thermodesulfobacteriota</taxon>
        <taxon>Desulfovibrionia</taxon>
        <taxon>Desulfovibrionales</taxon>
        <taxon>Desulfovibrionaceae</taxon>
        <taxon>Nitratidesulfovibrio</taxon>
    </lineage>
</organism>
<dbReference type="EMBL" id="CP133659">
    <property type="protein sequence ID" value="WMW65843.1"/>
    <property type="molecule type" value="Genomic_DNA"/>
</dbReference>
<dbReference type="PANTHER" id="PTHR13799:SF14">
    <property type="entry name" value="GTP CYCLOHYDROLASE 1 TYPE 2 HOMOLOG"/>
    <property type="match status" value="1"/>
</dbReference>
<reference evidence="4" key="1">
    <citation type="submission" date="2023-09" db="EMBL/GenBank/DDBJ databases">
        <authorList>
            <consortium name="CW5 consortium"/>
            <person name="Lu C.-W."/>
        </authorList>
    </citation>
    <scope>NUCLEOTIDE SEQUENCE</scope>
    <source>
        <strain evidence="4">KPS</strain>
    </source>
</reference>
<dbReference type="InterPro" id="IPR002678">
    <property type="entry name" value="DUF34/NIF3"/>
</dbReference>
<evidence type="ECO:0000256" key="3">
    <source>
        <dbReference type="PIRNR" id="PIRNR037489"/>
    </source>
</evidence>
<name>A0ABY9R262_9BACT</name>
<dbReference type="Pfam" id="PF01784">
    <property type="entry name" value="DUF34_NIF3"/>
    <property type="match status" value="1"/>
</dbReference>
<gene>
    <name evidence="4" type="ORF">KPS_000357</name>
</gene>